<dbReference type="PANTHER" id="PTHR43586:SF15">
    <property type="entry name" value="BLR3095 PROTEIN"/>
    <property type="match status" value="1"/>
</dbReference>
<organism evidence="2 3">
    <name type="scientific">Candidatus Scatomorpha intestinavium</name>
    <dbReference type="NCBI Taxonomy" id="2840922"/>
    <lineage>
        <taxon>Bacteria</taxon>
        <taxon>Bacillati</taxon>
        <taxon>Bacillota</taxon>
        <taxon>Clostridia</taxon>
        <taxon>Eubacteriales</taxon>
        <taxon>Candidatus Scatomorpha</taxon>
    </lineage>
</organism>
<gene>
    <name evidence="2" type="ORF">IAB77_03455</name>
</gene>
<dbReference type="PANTHER" id="PTHR43586">
    <property type="entry name" value="CYSTEINE DESULFURASE"/>
    <property type="match status" value="1"/>
</dbReference>
<keyword evidence="2" id="KW-0032">Aminotransferase</keyword>
<dbReference type="InterPro" id="IPR015424">
    <property type="entry name" value="PyrdxlP-dep_Trfase"/>
</dbReference>
<dbReference type="GO" id="GO:0008483">
    <property type="term" value="F:transaminase activity"/>
    <property type="evidence" value="ECO:0007669"/>
    <property type="project" value="UniProtKB-KW"/>
</dbReference>
<dbReference type="AlphaFoldDB" id="A0A9D0ZD67"/>
<comment type="caution">
    <text evidence="2">The sequence shown here is derived from an EMBL/GenBank/DDBJ whole genome shotgun (WGS) entry which is preliminary data.</text>
</comment>
<dbReference type="Pfam" id="PF00266">
    <property type="entry name" value="Aminotran_5"/>
    <property type="match status" value="1"/>
</dbReference>
<protein>
    <submittedName>
        <fullName evidence="2">Aminotransferase class V-fold PLP-dependent enzyme</fullName>
    </submittedName>
</protein>
<dbReference type="InterPro" id="IPR015422">
    <property type="entry name" value="PyrdxlP-dep_Trfase_small"/>
</dbReference>
<evidence type="ECO:0000313" key="2">
    <source>
        <dbReference type="EMBL" id="HIQ78298.1"/>
    </source>
</evidence>
<dbReference type="Gene3D" id="3.90.1150.10">
    <property type="entry name" value="Aspartate Aminotransferase, domain 1"/>
    <property type="match status" value="1"/>
</dbReference>
<dbReference type="SUPFAM" id="SSF53383">
    <property type="entry name" value="PLP-dependent transferases"/>
    <property type="match status" value="1"/>
</dbReference>
<dbReference type="Proteomes" id="UP000824262">
    <property type="component" value="Unassembled WGS sequence"/>
</dbReference>
<reference evidence="2" key="2">
    <citation type="journal article" date="2021" name="PeerJ">
        <title>Extensive microbial diversity within the chicken gut microbiome revealed by metagenomics and culture.</title>
        <authorList>
            <person name="Gilroy R."/>
            <person name="Ravi A."/>
            <person name="Getino M."/>
            <person name="Pursley I."/>
            <person name="Horton D.L."/>
            <person name="Alikhan N.F."/>
            <person name="Baker D."/>
            <person name="Gharbi K."/>
            <person name="Hall N."/>
            <person name="Watson M."/>
            <person name="Adriaenssens E.M."/>
            <person name="Foster-Nyarko E."/>
            <person name="Jarju S."/>
            <person name="Secka A."/>
            <person name="Antonio M."/>
            <person name="Oren A."/>
            <person name="Chaudhuri R.R."/>
            <person name="La Ragione R."/>
            <person name="Hildebrand F."/>
            <person name="Pallen M.J."/>
        </authorList>
    </citation>
    <scope>NUCLEOTIDE SEQUENCE</scope>
    <source>
        <strain evidence="2">ChiBcolR7-354</strain>
    </source>
</reference>
<name>A0A9D0ZD67_9FIRM</name>
<accession>A0A9D0ZD67</accession>
<reference evidence="2" key="1">
    <citation type="submission" date="2020-10" db="EMBL/GenBank/DDBJ databases">
        <authorList>
            <person name="Gilroy R."/>
        </authorList>
    </citation>
    <scope>NUCLEOTIDE SEQUENCE</scope>
    <source>
        <strain evidence="2">ChiBcolR7-354</strain>
    </source>
</reference>
<dbReference type="InterPro" id="IPR000192">
    <property type="entry name" value="Aminotrans_V_dom"/>
</dbReference>
<feature type="domain" description="Aminotransferase class V" evidence="1">
    <location>
        <begin position="23"/>
        <end position="386"/>
    </location>
</feature>
<keyword evidence="2" id="KW-0808">Transferase</keyword>
<dbReference type="Gene3D" id="3.40.640.10">
    <property type="entry name" value="Type I PLP-dependent aspartate aminotransferase-like (Major domain)"/>
    <property type="match status" value="1"/>
</dbReference>
<proteinExistence type="predicted"/>
<evidence type="ECO:0000259" key="1">
    <source>
        <dbReference type="Pfam" id="PF00266"/>
    </source>
</evidence>
<evidence type="ECO:0000313" key="3">
    <source>
        <dbReference type="Proteomes" id="UP000824262"/>
    </source>
</evidence>
<dbReference type="InterPro" id="IPR015421">
    <property type="entry name" value="PyrdxlP-dep_Trfase_major"/>
</dbReference>
<dbReference type="EMBL" id="DVGA01000036">
    <property type="protein sequence ID" value="HIQ78298.1"/>
    <property type="molecule type" value="Genomic_DNA"/>
</dbReference>
<sequence>MINFSDSIEGFRAHVPVAREWAYLITASTGLVPDFVYDGVRRYLDERYLKGGDSTWLFDEGTTGTLAMLERSKAALAAMIGGRADRIAFGQSSTQLFTMVTDAVEYAPGSNVVAVDRGWIGNRFAWQNRADGGLEVRFVLPEGGVVSAGSVEALCDEKTAAVTVNLVESSTGCRFDLAELGRFCRERGILLYVDAVQAAGALKIDVEADGVDFLAGNDYKWMMNFCGTGYAYISERLQKRVKHWGAGWMSDTDRFDTSKAHITLREDAGRFEIGYPNAAGAYGLGLAAEQYNRLGAAEIENCVMSLAGYFRERVDATRGLSLTYALPEKNLSQIVSVDLDPSLAVTEEDFRAAKVFIPGIGVRPDGGRFMRVSFHYYNNREDIDRFFDVIGAAARR</sequence>